<comment type="catalytic activity">
    <reaction evidence="1">
        <text>ATP + protein L-histidine = ADP + protein N-phospho-L-histidine.</text>
        <dbReference type="EC" id="2.7.13.3"/>
    </reaction>
</comment>
<dbReference type="InterPro" id="IPR008207">
    <property type="entry name" value="Sig_transdc_His_kin_Hpt_dom"/>
</dbReference>
<evidence type="ECO:0000256" key="1">
    <source>
        <dbReference type="ARBA" id="ARBA00000085"/>
    </source>
</evidence>
<dbReference type="InterPro" id="IPR036890">
    <property type="entry name" value="HATPase_C_sf"/>
</dbReference>
<keyword evidence="4" id="KW-0902">Two-component regulatory system</keyword>
<dbReference type="Proteomes" id="UP000282483">
    <property type="component" value="Chromosome"/>
</dbReference>
<dbReference type="InterPro" id="IPR013656">
    <property type="entry name" value="PAS_4"/>
</dbReference>
<dbReference type="Gene3D" id="1.20.120.160">
    <property type="entry name" value="HPT domain"/>
    <property type="match status" value="1"/>
</dbReference>
<dbReference type="InterPro" id="IPR001789">
    <property type="entry name" value="Sig_transdc_resp-reg_receiver"/>
</dbReference>
<feature type="modified residue" description="Phosphohistidine" evidence="5">
    <location>
        <position position="727"/>
    </location>
</feature>
<evidence type="ECO:0000256" key="4">
    <source>
        <dbReference type="ARBA" id="ARBA00023012"/>
    </source>
</evidence>
<dbReference type="PROSITE" id="PS50113">
    <property type="entry name" value="PAC"/>
    <property type="match status" value="1"/>
</dbReference>
<dbReference type="PROSITE" id="PS50109">
    <property type="entry name" value="HIS_KIN"/>
    <property type="match status" value="1"/>
</dbReference>
<dbReference type="SMART" id="SM00448">
    <property type="entry name" value="REC"/>
    <property type="match status" value="1"/>
</dbReference>
<dbReference type="InterPro" id="IPR011006">
    <property type="entry name" value="CheY-like_superfamily"/>
</dbReference>
<dbReference type="CDD" id="cd00130">
    <property type="entry name" value="PAS"/>
    <property type="match status" value="1"/>
</dbReference>
<dbReference type="Gene3D" id="3.30.450.20">
    <property type="entry name" value="PAS domain"/>
    <property type="match status" value="1"/>
</dbReference>
<sequence length="786" mass="88620">MALNILNLLSYSIYWVQKDTKAFLGCNRYFLTMHNDIVENEVVGKSIDTIFSGNYLNLIKHLLEKNIGDTKKSVVYFDNLDRSKAALFIQYTGSLSEDIGVFSEIALEEKNLDKALWKEKETLLTYLNNIVDYVPASIYWKDKNSLILGGSQLHAELTGCSDRKEAVGKSDYEFIWKEQAERIIENDKFVMSSNQTSIFEETAKLRDGNLHTFLTRKSPLKGKTSKTIGVLGVSLDITELKETQAKLEISLKKAEVANQAKTEFLENMRHDIRTPLSGIVGCARLIQTQSNNPRKVEEYAIDLVDSSNALLEFLNKILESIQVATGEIPLLRQKFSLYKILEQVIRLNKPQADVKNLNLYFDYDKNISPYVLGDSIRLQRIVLELVTNALKYTNKGEIIVSARLIEKKKRELIIELRVSDTGIGIPRDKHHEIYTRFTRLTPSYQGIYSGTGLGLSVVKQFVDDLKGEIQLDSQPNRGSTFMCFIPLQESLSPASNESEIEKTLSFAKGIHILTKKTSQAPAPQAIPVTTGSRVLVVVEDNPIAARVAQGALLELNCQTDIAPDGKMALNLVERNYYDLILMDIGLPDGDGCDVTRRIRLKQWQSNPSVPIIGLTAHTVKEKKKRCLENGMNAIYSKPLTPEKAAEILSVFLSHSQSSILKENRDELPYDLQSFPLLDKEKALKLLGDKETLYELLELLESSLEKEIVELKQYHQDKDWQGIGKMAHKWKGGAGYCGANRLEQICTEIGTVLRAESLEESEILYQVLLQVVEETKEAAKKIITSDK</sequence>
<dbReference type="OrthoDB" id="9810730at2"/>
<evidence type="ECO:0000313" key="11">
    <source>
        <dbReference type="EMBL" id="BBB15444.1"/>
    </source>
</evidence>
<feature type="domain" description="HPt" evidence="10">
    <location>
        <begin position="688"/>
        <end position="785"/>
    </location>
</feature>
<dbReference type="PROSITE" id="PS50110">
    <property type="entry name" value="RESPONSE_REGULATORY"/>
    <property type="match status" value="1"/>
</dbReference>
<dbReference type="GO" id="GO:0005524">
    <property type="term" value="F:ATP binding"/>
    <property type="evidence" value="ECO:0007669"/>
    <property type="project" value="UniProtKB-KW"/>
</dbReference>
<evidence type="ECO:0000259" key="10">
    <source>
        <dbReference type="PROSITE" id="PS50894"/>
    </source>
</evidence>
<dbReference type="PANTHER" id="PTHR45339">
    <property type="entry name" value="HYBRID SIGNAL TRANSDUCTION HISTIDINE KINASE J"/>
    <property type="match status" value="1"/>
</dbReference>
<dbReference type="Gene3D" id="3.30.565.10">
    <property type="entry name" value="Histidine kinase-like ATPase, C-terminal domain"/>
    <property type="match status" value="1"/>
</dbReference>
<dbReference type="SMART" id="SM00073">
    <property type="entry name" value="HPT"/>
    <property type="match status" value="1"/>
</dbReference>
<dbReference type="CDD" id="cd00088">
    <property type="entry name" value="HPT"/>
    <property type="match status" value="1"/>
</dbReference>
<feature type="domain" description="PAC" evidence="9">
    <location>
        <begin position="192"/>
        <end position="249"/>
    </location>
</feature>
<dbReference type="InterPro" id="IPR000014">
    <property type="entry name" value="PAS"/>
</dbReference>
<dbReference type="EC" id="2.7.13.3" evidence="2"/>
<dbReference type="InterPro" id="IPR036641">
    <property type="entry name" value="HPT_dom_sf"/>
</dbReference>
<dbReference type="EMBL" id="AP018005">
    <property type="protein sequence ID" value="BBB15444.1"/>
    <property type="molecule type" value="Genomic_DNA"/>
</dbReference>
<evidence type="ECO:0000313" key="12">
    <source>
        <dbReference type="Proteomes" id="UP000282483"/>
    </source>
</evidence>
<dbReference type="InterPro" id="IPR003594">
    <property type="entry name" value="HATPase_dom"/>
</dbReference>
<proteinExistence type="predicted"/>
<evidence type="ECO:0000256" key="6">
    <source>
        <dbReference type="PROSITE-ProRule" id="PRU00169"/>
    </source>
</evidence>
<accession>A0A2Z5UVF1</accession>
<evidence type="ECO:0000256" key="2">
    <source>
        <dbReference type="ARBA" id="ARBA00012438"/>
    </source>
</evidence>
<keyword evidence="12" id="KW-1185">Reference proteome</keyword>
<dbReference type="Gene3D" id="1.10.287.130">
    <property type="match status" value="1"/>
</dbReference>
<keyword evidence="3 6" id="KW-0597">Phosphoprotein</keyword>
<dbReference type="InterPro" id="IPR036097">
    <property type="entry name" value="HisK_dim/P_sf"/>
</dbReference>
<dbReference type="Pfam" id="PF00512">
    <property type="entry name" value="HisKA"/>
    <property type="match status" value="1"/>
</dbReference>
<gene>
    <name evidence="11" type="ORF">RVIR1_09680</name>
</gene>
<dbReference type="GO" id="GO:0005886">
    <property type="term" value="C:plasma membrane"/>
    <property type="evidence" value="ECO:0007669"/>
    <property type="project" value="UniProtKB-SubCell"/>
</dbReference>
<dbReference type="KEGG" id="rvi:RVIR1_09680"/>
<dbReference type="SUPFAM" id="SSF47384">
    <property type="entry name" value="Homodimeric domain of signal transducing histidine kinase"/>
    <property type="match status" value="1"/>
</dbReference>
<dbReference type="InterPro" id="IPR005467">
    <property type="entry name" value="His_kinase_dom"/>
</dbReference>
<feature type="domain" description="Histidine kinase" evidence="7">
    <location>
        <begin position="267"/>
        <end position="489"/>
    </location>
</feature>
<feature type="modified residue" description="4-aspartylphosphate" evidence="6">
    <location>
        <position position="583"/>
    </location>
</feature>
<keyword evidence="11" id="KW-0418">Kinase</keyword>
<name>A0A2Z5UVF1_9COXI</name>
<dbReference type="SUPFAM" id="SSF55785">
    <property type="entry name" value="PYP-like sensor domain (PAS domain)"/>
    <property type="match status" value="1"/>
</dbReference>
<evidence type="ECO:0000259" key="8">
    <source>
        <dbReference type="PROSITE" id="PS50110"/>
    </source>
</evidence>
<dbReference type="SUPFAM" id="SSF47226">
    <property type="entry name" value="Histidine-containing phosphotransfer domain, HPT domain"/>
    <property type="match status" value="1"/>
</dbReference>
<dbReference type="InterPro" id="IPR004358">
    <property type="entry name" value="Sig_transdc_His_kin-like_C"/>
</dbReference>
<dbReference type="PANTHER" id="PTHR45339:SF5">
    <property type="entry name" value="HISTIDINE KINASE"/>
    <property type="match status" value="1"/>
</dbReference>
<protein>
    <recommendedName>
        <fullName evidence="2">histidine kinase</fullName>
        <ecNumber evidence="2">2.7.13.3</ecNumber>
    </recommendedName>
</protein>
<feature type="domain" description="Response regulatory" evidence="8">
    <location>
        <begin position="534"/>
        <end position="652"/>
    </location>
</feature>
<dbReference type="Pfam" id="PF02518">
    <property type="entry name" value="HATPase_c"/>
    <property type="match status" value="1"/>
</dbReference>
<dbReference type="SMART" id="SM00388">
    <property type="entry name" value="HisKA"/>
    <property type="match status" value="1"/>
</dbReference>
<dbReference type="PRINTS" id="PR00344">
    <property type="entry name" value="BCTRLSENSOR"/>
</dbReference>
<dbReference type="CDD" id="cd00082">
    <property type="entry name" value="HisKA"/>
    <property type="match status" value="1"/>
</dbReference>
<dbReference type="Pfam" id="PF00072">
    <property type="entry name" value="Response_reg"/>
    <property type="match status" value="1"/>
</dbReference>
<dbReference type="SMART" id="SM00387">
    <property type="entry name" value="HATPase_c"/>
    <property type="match status" value="1"/>
</dbReference>
<dbReference type="PROSITE" id="PS50894">
    <property type="entry name" value="HPT"/>
    <property type="match status" value="1"/>
</dbReference>
<dbReference type="SUPFAM" id="SSF52172">
    <property type="entry name" value="CheY-like"/>
    <property type="match status" value="1"/>
</dbReference>
<dbReference type="Pfam" id="PF08448">
    <property type="entry name" value="PAS_4"/>
    <property type="match status" value="1"/>
</dbReference>
<dbReference type="InterPro" id="IPR035965">
    <property type="entry name" value="PAS-like_dom_sf"/>
</dbReference>
<dbReference type="AlphaFoldDB" id="A0A2Z5UVF1"/>
<dbReference type="Gene3D" id="3.40.50.2300">
    <property type="match status" value="1"/>
</dbReference>
<reference evidence="11 12" key="1">
    <citation type="submission" date="2017-03" db="EMBL/GenBank/DDBJ databases">
        <title>The genome sequence of Candidatus Rickettsiella viridis.</title>
        <authorList>
            <person name="Nikoh N."/>
            <person name="Tsuchida T."/>
            <person name="Yamaguchi K."/>
            <person name="Maeda T."/>
            <person name="Shigenobu S."/>
            <person name="Fukatsu T."/>
        </authorList>
    </citation>
    <scope>NUCLEOTIDE SEQUENCE [LARGE SCALE GENOMIC DNA]</scope>
    <source>
        <strain evidence="11 12">Ap-RA04</strain>
    </source>
</reference>
<dbReference type="InterPro" id="IPR003661">
    <property type="entry name" value="HisK_dim/P_dom"/>
</dbReference>
<dbReference type="NCBIfam" id="TIGR00229">
    <property type="entry name" value="sensory_box"/>
    <property type="match status" value="1"/>
</dbReference>
<dbReference type="SUPFAM" id="SSF55874">
    <property type="entry name" value="ATPase domain of HSP90 chaperone/DNA topoisomerase II/histidine kinase"/>
    <property type="match status" value="1"/>
</dbReference>
<evidence type="ECO:0000259" key="7">
    <source>
        <dbReference type="PROSITE" id="PS50109"/>
    </source>
</evidence>
<evidence type="ECO:0000256" key="3">
    <source>
        <dbReference type="ARBA" id="ARBA00022553"/>
    </source>
</evidence>
<dbReference type="Pfam" id="PF01627">
    <property type="entry name" value="Hpt"/>
    <property type="match status" value="1"/>
</dbReference>
<evidence type="ECO:0000256" key="5">
    <source>
        <dbReference type="PROSITE-ProRule" id="PRU00110"/>
    </source>
</evidence>
<dbReference type="GO" id="GO:0000155">
    <property type="term" value="F:phosphorelay sensor kinase activity"/>
    <property type="evidence" value="ECO:0007669"/>
    <property type="project" value="InterPro"/>
</dbReference>
<evidence type="ECO:0000259" key="9">
    <source>
        <dbReference type="PROSITE" id="PS50113"/>
    </source>
</evidence>
<dbReference type="CDD" id="cd17546">
    <property type="entry name" value="REC_hyHK_CKI1_RcsC-like"/>
    <property type="match status" value="1"/>
</dbReference>
<keyword evidence="11" id="KW-0808">Transferase</keyword>
<organism evidence="11 12">
    <name type="scientific">Candidatus Rickettsiella viridis</name>
    <dbReference type="NCBI Taxonomy" id="676208"/>
    <lineage>
        <taxon>Bacteria</taxon>
        <taxon>Pseudomonadati</taxon>
        <taxon>Pseudomonadota</taxon>
        <taxon>Gammaproteobacteria</taxon>
        <taxon>Legionellales</taxon>
        <taxon>Coxiellaceae</taxon>
        <taxon>Rickettsiella</taxon>
    </lineage>
</organism>
<dbReference type="FunFam" id="3.30.565.10:FF:000010">
    <property type="entry name" value="Sensor histidine kinase RcsC"/>
    <property type="match status" value="1"/>
</dbReference>
<dbReference type="InterPro" id="IPR000700">
    <property type="entry name" value="PAS-assoc_C"/>
</dbReference>